<evidence type="ECO:0000256" key="3">
    <source>
        <dbReference type="ARBA" id="ARBA00012944"/>
    </source>
</evidence>
<feature type="transmembrane region" description="Helical" evidence="16">
    <location>
        <begin position="21"/>
        <end position="47"/>
    </location>
</feature>
<geneLocation type="mitochondrion" evidence="17"/>
<dbReference type="GO" id="GO:0031966">
    <property type="term" value="C:mitochondrial membrane"/>
    <property type="evidence" value="ECO:0007669"/>
    <property type="project" value="UniProtKB-SubCell"/>
</dbReference>
<keyword evidence="10 16" id="KW-1133">Transmembrane helix</keyword>
<evidence type="ECO:0000256" key="12">
    <source>
        <dbReference type="ARBA" id="ARBA00023128"/>
    </source>
</evidence>
<sequence>MKLTFDIKLLIFSSMFMSIMFMNMTSPILFMSLILTQSILMCLLMWFFIKSSWFSYILFLIFLGGLMVLFIYMTSLASNEFILPSNLNKKIILSFMFTIMIFMTTINQQPIFKNNFYSTESFNSLYESTFMILTALIMVYLLLTLIVAMKISNKFNAPIKTMTT</sequence>
<keyword evidence="5" id="KW-0813">Transport</keyword>
<gene>
    <name evidence="17" type="primary">ND6</name>
</gene>
<keyword evidence="13 16" id="KW-0472">Membrane</keyword>
<evidence type="ECO:0000256" key="8">
    <source>
        <dbReference type="ARBA" id="ARBA00022967"/>
    </source>
</evidence>
<evidence type="ECO:0000256" key="15">
    <source>
        <dbReference type="ARBA" id="ARBA00049551"/>
    </source>
</evidence>
<accession>A0A6H0EYF6</accession>
<proteinExistence type="inferred from homology"/>
<evidence type="ECO:0000256" key="11">
    <source>
        <dbReference type="ARBA" id="ARBA00023027"/>
    </source>
</evidence>
<keyword evidence="11" id="KW-0520">NAD</keyword>
<evidence type="ECO:0000256" key="9">
    <source>
        <dbReference type="ARBA" id="ARBA00022982"/>
    </source>
</evidence>
<keyword evidence="12 17" id="KW-0496">Mitochondrion</keyword>
<evidence type="ECO:0000256" key="1">
    <source>
        <dbReference type="ARBA" id="ARBA00004225"/>
    </source>
</evidence>
<reference evidence="17" key="1">
    <citation type="submission" date="2019-01" db="EMBL/GenBank/DDBJ databases">
        <title>Mitochondrial phylogenomics of Collembola.</title>
        <authorList>
            <person name="Sun X."/>
            <person name="Xie Z.-J."/>
            <person name="Dong J."/>
            <person name="Yu D.-Y."/>
        </authorList>
    </citation>
    <scope>NUCLEOTIDE SEQUENCE</scope>
</reference>
<dbReference type="GO" id="GO:0008137">
    <property type="term" value="F:NADH dehydrogenase (ubiquinone) activity"/>
    <property type="evidence" value="ECO:0007669"/>
    <property type="project" value="UniProtKB-EC"/>
</dbReference>
<evidence type="ECO:0000256" key="7">
    <source>
        <dbReference type="ARBA" id="ARBA00022692"/>
    </source>
</evidence>
<comment type="similarity">
    <text evidence="2">Belongs to the complex I subunit 6 family.</text>
</comment>
<dbReference type="InterPro" id="IPR050269">
    <property type="entry name" value="ComplexI_Subunit6"/>
</dbReference>
<evidence type="ECO:0000256" key="4">
    <source>
        <dbReference type="ARBA" id="ARBA00021095"/>
    </source>
</evidence>
<evidence type="ECO:0000256" key="5">
    <source>
        <dbReference type="ARBA" id="ARBA00022448"/>
    </source>
</evidence>
<evidence type="ECO:0000313" key="17">
    <source>
        <dbReference type="EMBL" id="QIT06579.1"/>
    </source>
</evidence>
<dbReference type="PANTHER" id="PTHR11435:SF1">
    <property type="entry name" value="NADH-UBIQUINONE OXIDOREDUCTASE CHAIN 6"/>
    <property type="match status" value="1"/>
</dbReference>
<evidence type="ECO:0000256" key="2">
    <source>
        <dbReference type="ARBA" id="ARBA00005698"/>
    </source>
</evidence>
<dbReference type="EMBL" id="MK423967">
    <property type="protein sequence ID" value="QIT06579.1"/>
    <property type="molecule type" value="Genomic_DNA"/>
</dbReference>
<feature type="transmembrane region" description="Helical" evidence="16">
    <location>
        <begin position="53"/>
        <end position="72"/>
    </location>
</feature>
<evidence type="ECO:0000256" key="16">
    <source>
        <dbReference type="SAM" id="Phobius"/>
    </source>
</evidence>
<keyword evidence="8" id="KW-1278">Translocase</keyword>
<evidence type="ECO:0000256" key="10">
    <source>
        <dbReference type="ARBA" id="ARBA00022989"/>
    </source>
</evidence>
<feature type="transmembrane region" description="Helical" evidence="16">
    <location>
        <begin position="130"/>
        <end position="152"/>
    </location>
</feature>
<evidence type="ECO:0000256" key="6">
    <source>
        <dbReference type="ARBA" id="ARBA00022660"/>
    </source>
</evidence>
<comment type="catalytic activity">
    <reaction evidence="15">
        <text>a ubiquinone + NADH + 5 H(+)(in) = a ubiquinol + NAD(+) + 4 H(+)(out)</text>
        <dbReference type="Rhea" id="RHEA:29091"/>
        <dbReference type="Rhea" id="RHEA-COMP:9565"/>
        <dbReference type="Rhea" id="RHEA-COMP:9566"/>
        <dbReference type="ChEBI" id="CHEBI:15378"/>
        <dbReference type="ChEBI" id="CHEBI:16389"/>
        <dbReference type="ChEBI" id="CHEBI:17976"/>
        <dbReference type="ChEBI" id="CHEBI:57540"/>
        <dbReference type="ChEBI" id="CHEBI:57945"/>
        <dbReference type="EC" id="7.1.1.2"/>
    </reaction>
</comment>
<keyword evidence="7 16" id="KW-0812">Transmembrane</keyword>
<dbReference type="AlphaFoldDB" id="A0A6H0EYF6"/>
<dbReference type="PANTHER" id="PTHR11435">
    <property type="entry name" value="NADH UBIQUINONE OXIDOREDUCTASE SUBUNIT ND6"/>
    <property type="match status" value="1"/>
</dbReference>
<evidence type="ECO:0000256" key="13">
    <source>
        <dbReference type="ARBA" id="ARBA00023136"/>
    </source>
</evidence>
<keyword evidence="9" id="KW-0249">Electron transport</keyword>
<keyword evidence="6" id="KW-0679">Respiratory chain</keyword>
<name>A0A6H0EYF6_9HEXA</name>
<evidence type="ECO:0000256" key="14">
    <source>
        <dbReference type="ARBA" id="ARBA00031019"/>
    </source>
</evidence>
<protein>
    <recommendedName>
        <fullName evidence="4">NADH-ubiquinone oxidoreductase chain 6</fullName>
        <ecNumber evidence="3">7.1.1.2</ecNumber>
    </recommendedName>
    <alternativeName>
        <fullName evidence="14">NADH dehydrogenase subunit 6</fullName>
    </alternativeName>
</protein>
<comment type="subcellular location">
    <subcellularLocation>
        <location evidence="1">Mitochondrion membrane</location>
        <topology evidence="1">Multi-pass membrane protein</topology>
    </subcellularLocation>
</comment>
<dbReference type="EC" id="7.1.1.2" evidence="3"/>
<feature type="transmembrane region" description="Helical" evidence="16">
    <location>
        <begin position="92"/>
        <end position="110"/>
    </location>
</feature>
<organism evidence="17">
    <name type="scientific">Paranurophorus simplex</name>
    <dbReference type="NCBI Taxonomy" id="2583953"/>
    <lineage>
        <taxon>Eukaryota</taxon>
        <taxon>Metazoa</taxon>
        <taxon>Ecdysozoa</taxon>
        <taxon>Arthropoda</taxon>
        <taxon>Hexapoda</taxon>
        <taxon>Collembola</taxon>
        <taxon>Entomobryomorpha</taxon>
        <taxon>Isotomoidea</taxon>
        <taxon>Isotomidae</taxon>
        <taxon>Pachytominae</taxon>
        <taxon>Paranurophorus</taxon>
    </lineage>
</organism>